<evidence type="ECO:0000256" key="12">
    <source>
        <dbReference type="ARBA" id="ARBA00022989"/>
    </source>
</evidence>
<comment type="similarity">
    <text evidence="4 19">Belongs to the CobS family.</text>
</comment>
<dbReference type="GO" id="GO:0005886">
    <property type="term" value="C:plasma membrane"/>
    <property type="evidence" value="ECO:0007669"/>
    <property type="project" value="UniProtKB-SubCell"/>
</dbReference>
<dbReference type="PANTHER" id="PTHR34148:SF1">
    <property type="entry name" value="ADENOSYLCOBINAMIDE-GDP RIBAZOLETRANSFERASE"/>
    <property type="match status" value="1"/>
</dbReference>
<comment type="caution">
    <text evidence="20">The sequence shown here is derived from an EMBL/GenBank/DDBJ whole genome shotgun (WGS) entry which is preliminary data.</text>
</comment>
<reference evidence="20" key="1">
    <citation type="submission" date="2021-01" db="EMBL/GenBank/DDBJ databases">
        <title>Whole genome shotgun sequence of Dactylosporangium siamense NBRC 106093.</title>
        <authorList>
            <person name="Komaki H."/>
            <person name="Tamura T."/>
        </authorList>
    </citation>
    <scope>NUCLEOTIDE SEQUENCE</scope>
    <source>
        <strain evidence="20">NBRC 106093</strain>
    </source>
</reference>
<evidence type="ECO:0000256" key="4">
    <source>
        <dbReference type="ARBA" id="ARBA00010561"/>
    </source>
</evidence>
<comment type="caution">
    <text evidence="19">Lacks conserved residue(s) required for the propagation of feature annotation.</text>
</comment>
<evidence type="ECO:0000256" key="17">
    <source>
        <dbReference type="ARBA" id="ARBA00048623"/>
    </source>
</evidence>
<keyword evidence="21" id="KW-1185">Reference proteome</keyword>
<evidence type="ECO:0000256" key="16">
    <source>
        <dbReference type="ARBA" id="ARBA00032853"/>
    </source>
</evidence>
<evidence type="ECO:0000313" key="21">
    <source>
        <dbReference type="Proteomes" id="UP000660611"/>
    </source>
</evidence>
<evidence type="ECO:0000256" key="1">
    <source>
        <dbReference type="ARBA" id="ARBA00001946"/>
    </source>
</evidence>
<dbReference type="GO" id="GO:0051073">
    <property type="term" value="F:adenosylcobinamide-GDP ribazoletransferase activity"/>
    <property type="evidence" value="ECO:0007669"/>
    <property type="project" value="UniProtKB-UniRule"/>
</dbReference>
<dbReference type="HAMAP" id="MF_00719">
    <property type="entry name" value="CobS"/>
    <property type="match status" value="1"/>
</dbReference>
<evidence type="ECO:0000256" key="6">
    <source>
        <dbReference type="ARBA" id="ARBA00015850"/>
    </source>
</evidence>
<dbReference type="PANTHER" id="PTHR34148">
    <property type="entry name" value="ADENOSYLCOBINAMIDE-GDP RIBAZOLETRANSFERASE"/>
    <property type="match status" value="1"/>
</dbReference>
<gene>
    <name evidence="19 20" type="primary">cobS</name>
    <name evidence="20" type="ORF">Dsi01nite_090360</name>
</gene>
<keyword evidence="10 19" id="KW-0812">Transmembrane</keyword>
<dbReference type="Proteomes" id="UP000660611">
    <property type="component" value="Unassembled WGS sequence"/>
</dbReference>
<keyword evidence="8 19" id="KW-0169">Cobalamin biosynthesis</keyword>
<dbReference type="NCBIfam" id="TIGR00317">
    <property type="entry name" value="cobS"/>
    <property type="match status" value="1"/>
</dbReference>
<dbReference type="EC" id="2.7.8.26" evidence="5 19"/>
<keyword evidence="9 19" id="KW-0808">Transferase</keyword>
<evidence type="ECO:0000256" key="13">
    <source>
        <dbReference type="ARBA" id="ARBA00023136"/>
    </source>
</evidence>
<evidence type="ECO:0000256" key="19">
    <source>
        <dbReference type="HAMAP-Rule" id="MF_00719"/>
    </source>
</evidence>
<comment type="subcellular location">
    <subcellularLocation>
        <location evidence="2 19">Cell membrane</location>
        <topology evidence="2 19">Multi-pass membrane protein</topology>
    </subcellularLocation>
</comment>
<dbReference type="InterPro" id="IPR003805">
    <property type="entry name" value="CobS"/>
</dbReference>
<keyword evidence="7 19" id="KW-1003">Cell membrane</keyword>
<dbReference type="Pfam" id="PF02654">
    <property type="entry name" value="CobS"/>
    <property type="match status" value="1"/>
</dbReference>
<sequence length="248" mass="24376">MGGLRLALTLFTVAPLGVSRVDRQTARTAMACAPLVGLLLGGVLGGAALGLRGAGGSPLMAAAVTVALFALCTRALHLDGLADTADGLGSYQGPEKALAIMKKSDIGPFGVVAIAAVLLLDTSALTSVFSRPWPSALGLVAAGAAAGRLGATVACRAGLPAARPEGLGALVAETLPRTVVTGITILVAAAAVLADPVRGPLAVLLAAGVAWTLTRHAGRRLGGVTGDVIGAAVELATMTAWLVLATTP</sequence>
<dbReference type="AlphaFoldDB" id="A0A919UGV9"/>
<dbReference type="GO" id="GO:0008818">
    <property type="term" value="F:cobalamin 5'-phosphate synthase activity"/>
    <property type="evidence" value="ECO:0007669"/>
    <property type="project" value="UniProtKB-UniRule"/>
</dbReference>
<proteinExistence type="inferred from homology"/>
<evidence type="ECO:0000256" key="10">
    <source>
        <dbReference type="ARBA" id="ARBA00022692"/>
    </source>
</evidence>
<dbReference type="GO" id="GO:0009236">
    <property type="term" value="P:cobalamin biosynthetic process"/>
    <property type="evidence" value="ECO:0007669"/>
    <property type="project" value="UniProtKB-UniRule"/>
</dbReference>
<protein>
    <recommendedName>
        <fullName evidence="6 19">Adenosylcobinamide-GDP ribazoletransferase</fullName>
        <ecNumber evidence="5 19">2.7.8.26</ecNumber>
    </recommendedName>
    <alternativeName>
        <fullName evidence="16 19">Cobalamin synthase</fullName>
    </alternativeName>
    <alternativeName>
        <fullName evidence="15 19">Cobalamin-5'-phosphate synthase</fullName>
    </alternativeName>
</protein>
<evidence type="ECO:0000256" key="14">
    <source>
        <dbReference type="ARBA" id="ARBA00025228"/>
    </source>
</evidence>
<evidence type="ECO:0000256" key="11">
    <source>
        <dbReference type="ARBA" id="ARBA00022842"/>
    </source>
</evidence>
<evidence type="ECO:0000256" key="15">
    <source>
        <dbReference type="ARBA" id="ARBA00032605"/>
    </source>
</evidence>
<evidence type="ECO:0000256" key="3">
    <source>
        <dbReference type="ARBA" id="ARBA00004663"/>
    </source>
</evidence>
<evidence type="ECO:0000256" key="7">
    <source>
        <dbReference type="ARBA" id="ARBA00022475"/>
    </source>
</evidence>
<name>A0A919UGV9_9ACTN</name>
<keyword evidence="11 19" id="KW-0460">Magnesium</keyword>
<dbReference type="RefSeq" id="WP_203852625.1">
    <property type="nucleotide sequence ID" value="NZ_BAAAVW010000012.1"/>
</dbReference>
<dbReference type="EMBL" id="BONQ01000146">
    <property type="protein sequence ID" value="GIG50995.1"/>
    <property type="molecule type" value="Genomic_DNA"/>
</dbReference>
<evidence type="ECO:0000256" key="18">
    <source>
        <dbReference type="ARBA" id="ARBA00049504"/>
    </source>
</evidence>
<accession>A0A919UGV9</accession>
<feature type="transmembrane region" description="Helical" evidence="19">
    <location>
        <begin position="33"/>
        <end position="51"/>
    </location>
</feature>
<keyword evidence="13 19" id="KW-0472">Membrane</keyword>
<evidence type="ECO:0000256" key="2">
    <source>
        <dbReference type="ARBA" id="ARBA00004651"/>
    </source>
</evidence>
<comment type="pathway">
    <text evidence="3 19">Cofactor biosynthesis; adenosylcobalamin biosynthesis; adenosylcobalamin from cob(II)yrinate a,c-diamide: step 7/7.</text>
</comment>
<evidence type="ECO:0000313" key="20">
    <source>
        <dbReference type="EMBL" id="GIG50995.1"/>
    </source>
</evidence>
<evidence type="ECO:0000256" key="9">
    <source>
        <dbReference type="ARBA" id="ARBA00022679"/>
    </source>
</evidence>
<comment type="catalytic activity">
    <reaction evidence="17 19">
        <text>alpha-ribazole + adenosylcob(III)inamide-GDP = adenosylcob(III)alamin + GMP + H(+)</text>
        <dbReference type="Rhea" id="RHEA:16049"/>
        <dbReference type="ChEBI" id="CHEBI:10329"/>
        <dbReference type="ChEBI" id="CHEBI:15378"/>
        <dbReference type="ChEBI" id="CHEBI:18408"/>
        <dbReference type="ChEBI" id="CHEBI:58115"/>
        <dbReference type="ChEBI" id="CHEBI:60487"/>
        <dbReference type="EC" id="2.7.8.26"/>
    </reaction>
</comment>
<keyword evidence="12 19" id="KW-1133">Transmembrane helix</keyword>
<feature type="transmembrane region" description="Helical" evidence="19">
    <location>
        <begin position="106"/>
        <end position="129"/>
    </location>
</feature>
<comment type="catalytic activity">
    <reaction evidence="18 19">
        <text>alpha-ribazole 5'-phosphate + adenosylcob(III)inamide-GDP = adenosylcob(III)alamin 5'-phosphate + GMP + H(+)</text>
        <dbReference type="Rhea" id="RHEA:23560"/>
        <dbReference type="ChEBI" id="CHEBI:15378"/>
        <dbReference type="ChEBI" id="CHEBI:57918"/>
        <dbReference type="ChEBI" id="CHEBI:58115"/>
        <dbReference type="ChEBI" id="CHEBI:60487"/>
        <dbReference type="ChEBI" id="CHEBI:60493"/>
        <dbReference type="EC" id="2.7.8.26"/>
    </reaction>
</comment>
<comment type="function">
    <text evidence="14 19">Joins adenosylcobinamide-GDP and alpha-ribazole to generate adenosylcobalamin (Ado-cobalamin). Also synthesizes adenosylcobalamin 5'-phosphate from adenosylcobinamide-GDP and alpha-ribazole 5'-phosphate.</text>
</comment>
<organism evidence="20 21">
    <name type="scientific">Dactylosporangium siamense</name>
    <dbReference type="NCBI Taxonomy" id="685454"/>
    <lineage>
        <taxon>Bacteria</taxon>
        <taxon>Bacillati</taxon>
        <taxon>Actinomycetota</taxon>
        <taxon>Actinomycetes</taxon>
        <taxon>Micromonosporales</taxon>
        <taxon>Micromonosporaceae</taxon>
        <taxon>Dactylosporangium</taxon>
    </lineage>
</organism>
<evidence type="ECO:0000256" key="5">
    <source>
        <dbReference type="ARBA" id="ARBA00013200"/>
    </source>
</evidence>
<feature type="transmembrane region" description="Helical" evidence="19">
    <location>
        <begin position="58"/>
        <end position="76"/>
    </location>
</feature>
<evidence type="ECO:0000256" key="8">
    <source>
        <dbReference type="ARBA" id="ARBA00022573"/>
    </source>
</evidence>
<comment type="cofactor">
    <cofactor evidence="1 19">
        <name>Mg(2+)</name>
        <dbReference type="ChEBI" id="CHEBI:18420"/>
    </cofactor>
</comment>